<protein>
    <recommendedName>
        <fullName evidence="3">DUF4124 domain-containing protein</fullName>
    </recommendedName>
</protein>
<dbReference type="Proteomes" id="UP000322165">
    <property type="component" value="Unassembled WGS sequence"/>
</dbReference>
<gene>
    <name evidence="4" type="ORF">F0415_11710</name>
</gene>
<feature type="compositionally biased region" description="Basic and acidic residues" evidence="1">
    <location>
        <begin position="92"/>
        <end position="109"/>
    </location>
</feature>
<keyword evidence="2" id="KW-0732">Signal</keyword>
<evidence type="ECO:0000313" key="4">
    <source>
        <dbReference type="EMBL" id="KAA2283964.1"/>
    </source>
</evidence>
<evidence type="ECO:0000259" key="3">
    <source>
        <dbReference type="Pfam" id="PF13511"/>
    </source>
</evidence>
<reference evidence="4 5" key="2">
    <citation type="submission" date="2019-09" db="EMBL/GenBank/DDBJ databases">
        <authorList>
            <person name="Mazur A."/>
        </authorList>
    </citation>
    <scope>NUCLEOTIDE SEQUENCE [LARGE SCALE GENOMIC DNA]</scope>
    <source>
        <strain evidence="4 5">3729k</strain>
    </source>
</reference>
<dbReference type="InterPro" id="IPR025392">
    <property type="entry name" value="DUF4124"/>
</dbReference>
<feature type="compositionally biased region" description="Low complexity" evidence="1">
    <location>
        <begin position="63"/>
        <end position="73"/>
    </location>
</feature>
<feature type="region of interest" description="Disordered" evidence="1">
    <location>
        <begin position="38"/>
        <end position="109"/>
    </location>
</feature>
<feature type="chain" id="PRO_5022893644" description="DUF4124 domain-containing protein" evidence="2">
    <location>
        <begin position="23"/>
        <end position="153"/>
    </location>
</feature>
<dbReference type="RefSeq" id="WP_149861411.1">
    <property type="nucleotide sequence ID" value="NZ_VUOD01000013.1"/>
</dbReference>
<proteinExistence type="predicted"/>
<organism evidence="4 5">
    <name type="scientific">Arenimonas fontis</name>
    <dbReference type="NCBI Taxonomy" id="2608255"/>
    <lineage>
        <taxon>Bacteria</taxon>
        <taxon>Pseudomonadati</taxon>
        <taxon>Pseudomonadota</taxon>
        <taxon>Gammaproteobacteria</taxon>
        <taxon>Lysobacterales</taxon>
        <taxon>Lysobacteraceae</taxon>
        <taxon>Arenimonas</taxon>
    </lineage>
</organism>
<evidence type="ECO:0000256" key="2">
    <source>
        <dbReference type="SAM" id="SignalP"/>
    </source>
</evidence>
<feature type="signal peptide" evidence="2">
    <location>
        <begin position="1"/>
        <end position="22"/>
    </location>
</feature>
<reference evidence="4 5" key="1">
    <citation type="submission" date="2019-09" db="EMBL/GenBank/DDBJ databases">
        <title>Arenimonas chukotkensis sp. nov., a bacterium isolated from Chukotka hot spring, Arctic region, Russia.</title>
        <authorList>
            <person name="Zayulina K.S."/>
            <person name="Prokofeva M.I."/>
            <person name="Elcheninov A.G."/>
            <person name="Novikov A."/>
            <person name="Kochetkova T.V."/>
            <person name="Kublanov I.V."/>
        </authorList>
    </citation>
    <scope>NUCLEOTIDE SEQUENCE [LARGE SCALE GENOMIC DNA]</scope>
    <source>
        <strain evidence="4 5">3729k</strain>
    </source>
</reference>
<feature type="domain" description="DUF4124" evidence="3">
    <location>
        <begin position="15"/>
        <end position="67"/>
    </location>
</feature>
<name>A0A5B2Z9T3_9GAMM</name>
<accession>A0A5B2Z9T3</accession>
<comment type="caution">
    <text evidence="4">The sequence shown here is derived from an EMBL/GenBank/DDBJ whole genome shotgun (WGS) entry which is preliminary data.</text>
</comment>
<keyword evidence="5" id="KW-1185">Reference proteome</keyword>
<sequence>MSAVRSLTCLVLLGAVPAASPAASLYKCEGEKGAVSIQHEPCPRGTRQVWKREVRPEPEPGPEELAARAAAQAEAERAAEQARRQAQAEAEAQAREQERRREERKSQCHLAHDFQDQALALDDILVLGEAQKQRLRDWVVETCRDPDAPRARP</sequence>
<evidence type="ECO:0000256" key="1">
    <source>
        <dbReference type="SAM" id="MobiDB-lite"/>
    </source>
</evidence>
<dbReference type="EMBL" id="VUOD01000013">
    <property type="protein sequence ID" value="KAA2283964.1"/>
    <property type="molecule type" value="Genomic_DNA"/>
</dbReference>
<dbReference type="Pfam" id="PF13511">
    <property type="entry name" value="DUF4124"/>
    <property type="match status" value="1"/>
</dbReference>
<feature type="compositionally biased region" description="Basic and acidic residues" evidence="1">
    <location>
        <begin position="74"/>
        <end position="83"/>
    </location>
</feature>
<dbReference type="AlphaFoldDB" id="A0A5B2Z9T3"/>
<evidence type="ECO:0000313" key="5">
    <source>
        <dbReference type="Proteomes" id="UP000322165"/>
    </source>
</evidence>